<dbReference type="Proteomes" id="UP001168642">
    <property type="component" value="Unassembled WGS sequence"/>
</dbReference>
<evidence type="ECO:0008006" key="3">
    <source>
        <dbReference type="Google" id="ProtNLM"/>
    </source>
</evidence>
<comment type="caution">
    <text evidence="1">The sequence shown here is derived from an EMBL/GenBank/DDBJ whole genome shotgun (WGS) entry which is preliminary data.</text>
</comment>
<keyword evidence="2" id="KW-1185">Reference proteome</keyword>
<dbReference type="RefSeq" id="WP_302883689.1">
    <property type="nucleotide sequence ID" value="NZ_JAUMIT010000002.1"/>
</dbReference>
<dbReference type="SUPFAM" id="SSF55486">
    <property type="entry name" value="Metalloproteases ('zincins'), catalytic domain"/>
    <property type="match status" value="1"/>
</dbReference>
<organism evidence="1 2">
    <name type="scientific">Wenyingzhuangia gilva</name>
    <dbReference type="NCBI Taxonomy" id="3057677"/>
    <lineage>
        <taxon>Bacteria</taxon>
        <taxon>Pseudomonadati</taxon>
        <taxon>Bacteroidota</taxon>
        <taxon>Flavobacteriia</taxon>
        <taxon>Flavobacteriales</taxon>
        <taxon>Flavobacteriaceae</taxon>
        <taxon>Wenyingzhuangia</taxon>
    </lineage>
</organism>
<evidence type="ECO:0000313" key="1">
    <source>
        <dbReference type="EMBL" id="MDO3694441.1"/>
    </source>
</evidence>
<protein>
    <recommendedName>
        <fullName evidence="3">Fibronectin type-III domain-containing protein</fullName>
    </recommendedName>
</protein>
<sequence length="399" mass="43855">MNIINQIKIFTFFSFFLLACTSSEKQEEVVKNEEPKIEVELATLQTEEAEEIDVYTATIWGQVTKNGGASVTEKGVCYGLSPNPVYEGAKTGPTSTKGSGEFKVELTGLNAASVYYARAYALNAKGVSYGNEVSFTTLPAASPLVSINETTISGAHDIFINVELEQGDLTILELGIVYAKQTKPTVDDTKIANGDVKDKYLQRITGLDEQTTYFVRPYVITSESTLYGEEKNIQTIKKGSFTYSFRPNDADTATRNRLIKAFDEATNYYNNFTSIVKHVTVNYSPGTPTADANFAGWINMGSKVDYQKTGTAMHEMAHTVGVGTHWRYAELMGPPWNGSRANKVLQMMTNNPNAVLRGDGTHMWPYGINGAHEDTGSDELYMVHALIIQAMKVDGLPSN</sequence>
<gene>
    <name evidence="1" type="ORF">QVZ41_06225</name>
</gene>
<name>A0ABT8VR53_9FLAO</name>
<proteinExistence type="predicted"/>
<dbReference type="EMBL" id="JAUMIT010000002">
    <property type="protein sequence ID" value="MDO3694441.1"/>
    <property type="molecule type" value="Genomic_DNA"/>
</dbReference>
<reference evidence="1" key="1">
    <citation type="submission" date="2023-07" db="EMBL/GenBank/DDBJ databases">
        <title>Wenyingzhuangia sp. chi5 genome sequencing and assembly.</title>
        <authorList>
            <person name="Park S."/>
        </authorList>
    </citation>
    <scope>NUCLEOTIDE SEQUENCE</scope>
    <source>
        <strain evidence="1">Chi5</strain>
    </source>
</reference>
<evidence type="ECO:0000313" key="2">
    <source>
        <dbReference type="Proteomes" id="UP001168642"/>
    </source>
</evidence>
<accession>A0ABT8VR53</accession>